<keyword evidence="2" id="KW-0472">Membrane</keyword>
<gene>
    <name evidence="6" type="ORF">RJ41_17475</name>
</gene>
<organism evidence="6 7">
    <name type="scientific">Alteromonas marina</name>
    <dbReference type="NCBI Taxonomy" id="203795"/>
    <lineage>
        <taxon>Bacteria</taxon>
        <taxon>Pseudomonadati</taxon>
        <taxon>Pseudomonadota</taxon>
        <taxon>Gammaproteobacteria</taxon>
        <taxon>Alteromonadales</taxon>
        <taxon>Alteromonadaceae</taxon>
        <taxon>Alteromonas/Salinimonas group</taxon>
        <taxon>Alteromonas</taxon>
    </lineage>
</organism>
<evidence type="ECO:0000256" key="1">
    <source>
        <dbReference type="ARBA" id="ARBA00004442"/>
    </source>
</evidence>
<dbReference type="OrthoDB" id="9758472at2"/>
<feature type="chain" id="PRO_5002087306" evidence="4">
    <location>
        <begin position="20"/>
        <end position="628"/>
    </location>
</feature>
<dbReference type="SUPFAM" id="SSF56935">
    <property type="entry name" value="Porins"/>
    <property type="match status" value="1"/>
</dbReference>
<evidence type="ECO:0000256" key="3">
    <source>
        <dbReference type="ARBA" id="ARBA00023237"/>
    </source>
</evidence>
<sequence>MRHTTLSLLFCTVPFAAMAAESVDTSSANVGVNSNEKGVEKITIEGAATANDKPVGTFNSPISNLEYDPRVDLQSRNMAEAQADVTIRGGIFENTGFRIGSATLIDPQTGHYFAEIPIAPEMLTKPSIFTGVDNALYGVNSSVGTVSYGWRPIQTAGSVSLGVGNNNFNLQRVHGAVKHAFDDLPGWSVGVEGEYSRSESDGTIANGDHDFERASGRIQLASEDSQTDLFYGFQQKFFGWPNLYTPFNVNETEDIQTRLVMLNHKQRYGEKGMVNTFEVSAYYRENDDHYVFSRENPEAFQAFHETQVESLAFSGTHNISQSFGINYAAQFTADDITSTTLENNFTSRDYYKISVVPEYRTQVNSNESLTVRLGGAFDDTNRDDDRLSFVGDISWLAQTGNNASRTLYLSYAEATQVAGYTAVGGSTSSGLFRSNNQLQREVSKNLEFGASFDESSFKVDTALFYRWDNELTDWTYSFDSTSARSANPVDIETLGIELIAIKRFDSADVVASYTYLDKSEDYRIDEVDASFYALNYPPHRATLGVVWFATDTVEVRIDNEWRKQETNALRNGDDSAFFSHVALTYSPAQIEGLNLVIAVDNLWDERFEEIPGTPGRGDQYSATVTYFW</sequence>
<name>A0A0B3YVS6_9ALTE</name>
<protein>
    <submittedName>
        <fullName evidence="6">TonB-dependent receptor</fullName>
    </submittedName>
</protein>
<dbReference type="EMBL" id="JWLW01000066">
    <property type="protein sequence ID" value="KHT44644.1"/>
    <property type="molecule type" value="Genomic_DNA"/>
</dbReference>
<dbReference type="AlphaFoldDB" id="A0A0B3YVS6"/>
<keyword evidence="7" id="KW-1185">Reference proteome</keyword>
<dbReference type="InterPro" id="IPR000531">
    <property type="entry name" value="Beta-barrel_TonB"/>
</dbReference>
<reference evidence="6 7" key="1">
    <citation type="submission" date="2014-12" db="EMBL/GenBank/DDBJ databases">
        <title>Genome sequencing of Alteromonas marina AD001.</title>
        <authorList>
            <person name="Adrian T.G.S."/>
            <person name="Chan K.G."/>
        </authorList>
    </citation>
    <scope>NUCLEOTIDE SEQUENCE [LARGE SCALE GENOMIC DNA]</scope>
    <source>
        <strain evidence="6 7">AD001</strain>
    </source>
</reference>
<dbReference type="InterPro" id="IPR036942">
    <property type="entry name" value="Beta-barrel_TonB_sf"/>
</dbReference>
<dbReference type="Pfam" id="PF00593">
    <property type="entry name" value="TonB_dep_Rec_b-barrel"/>
    <property type="match status" value="1"/>
</dbReference>
<keyword evidence="3" id="KW-0998">Cell outer membrane</keyword>
<comment type="caution">
    <text evidence="6">The sequence shown here is derived from an EMBL/GenBank/DDBJ whole genome shotgun (WGS) entry which is preliminary data.</text>
</comment>
<accession>A0A0B3YVS6</accession>
<keyword evidence="6" id="KW-0675">Receptor</keyword>
<proteinExistence type="predicted"/>
<feature type="domain" description="TonB-dependent receptor-like beta-barrel" evidence="5">
    <location>
        <begin position="218"/>
        <end position="602"/>
    </location>
</feature>
<dbReference type="GO" id="GO:0009279">
    <property type="term" value="C:cell outer membrane"/>
    <property type="evidence" value="ECO:0007669"/>
    <property type="project" value="UniProtKB-SubCell"/>
</dbReference>
<dbReference type="RefSeq" id="WP_039223453.1">
    <property type="nucleotide sequence ID" value="NZ_JWLW01000066.1"/>
</dbReference>
<evidence type="ECO:0000313" key="6">
    <source>
        <dbReference type="EMBL" id="KHT44644.1"/>
    </source>
</evidence>
<dbReference type="Proteomes" id="UP000031197">
    <property type="component" value="Unassembled WGS sequence"/>
</dbReference>
<evidence type="ECO:0000256" key="2">
    <source>
        <dbReference type="ARBA" id="ARBA00023136"/>
    </source>
</evidence>
<evidence type="ECO:0000259" key="5">
    <source>
        <dbReference type="Pfam" id="PF00593"/>
    </source>
</evidence>
<evidence type="ECO:0000313" key="7">
    <source>
        <dbReference type="Proteomes" id="UP000031197"/>
    </source>
</evidence>
<keyword evidence="4" id="KW-0732">Signal</keyword>
<dbReference type="Gene3D" id="2.40.170.20">
    <property type="entry name" value="TonB-dependent receptor, beta-barrel domain"/>
    <property type="match status" value="1"/>
</dbReference>
<evidence type="ECO:0000256" key="4">
    <source>
        <dbReference type="SAM" id="SignalP"/>
    </source>
</evidence>
<feature type="signal peptide" evidence="4">
    <location>
        <begin position="1"/>
        <end position="19"/>
    </location>
</feature>
<comment type="subcellular location">
    <subcellularLocation>
        <location evidence="1">Cell outer membrane</location>
    </subcellularLocation>
</comment>